<dbReference type="PANTHER" id="PTHR13326:SF21">
    <property type="entry name" value="PSEUDOURIDYLATE SYNTHASE PUS7L"/>
    <property type="match status" value="1"/>
</dbReference>
<feature type="domain" description="TRUD" evidence="3">
    <location>
        <begin position="133"/>
        <end position="341"/>
    </location>
</feature>
<dbReference type="EMBL" id="DTMQ01000040">
    <property type="protein sequence ID" value="HGE99652.1"/>
    <property type="molecule type" value="Genomic_DNA"/>
</dbReference>
<comment type="caution">
    <text evidence="4">The sequence shown here is derived from an EMBL/GenBank/DDBJ whole genome shotgun (WGS) entry which is preliminary data.</text>
</comment>
<protein>
    <submittedName>
        <fullName evidence="4">tRNA pseudouridine(13) synthase TruD</fullName>
    </submittedName>
</protein>
<proteinExistence type="inferred from homology"/>
<comment type="similarity">
    <text evidence="1">Belongs to the pseudouridine synthase TruD family.</text>
</comment>
<dbReference type="Gene3D" id="3.30.2350.20">
    <property type="entry name" value="TruD, catalytic domain"/>
    <property type="match status" value="1"/>
</dbReference>
<dbReference type="GO" id="GO:0009982">
    <property type="term" value="F:pseudouridine synthase activity"/>
    <property type="evidence" value="ECO:0007669"/>
    <property type="project" value="InterPro"/>
</dbReference>
<evidence type="ECO:0000259" key="3">
    <source>
        <dbReference type="PROSITE" id="PS50984"/>
    </source>
</evidence>
<dbReference type="GO" id="GO:0003723">
    <property type="term" value="F:RNA binding"/>
    <property type="evidence" value="ECO:0007669"/>
    <property type="project" value="InterPro"/>
</dbReference>
<dbReference type="GO" id="GO:0140098">
    <property type="term" value="F:catalytic activity, acting on RNA"/>
    <property type="evidence" value="ECO:0007669"/>
    <property type="project" value="UniProtKB-ARBA"/>
</dbReference>
<dbReference type="Gene3D" id="1.10.1510.30">
    <property type="match status" value="1"/>
</dbReference>
<dbReference type="InterPro" id="IPR001656">
    <property type="entry name" value="PsdUridine_synth_TruD"/>
</dbReference>
<dbReference type="PANTHER" id="PTHR13326">
    <property type="entry name" value="TRNA PSEUDOURIDINE SYNTHASE D"/>
    <property type="match status" value="1"/>
</dbReference>
<dbReference type="InterPro" id="IPR020103">
    <property type="entry name" value="PsdUridine_synth_cat_dom_sf"/>
</dbReference>
<dbReference type="Pfam" id="PF01142">
    <property type="entry name" value="TruD"/>
    <property type="match status" value="2"/>
</dbReference>
<gene>
    <name evidence="4" type="primary">truD</name>
    <name evidence="4" type="ORF">ENX07_06250</name>
</gene>
<evidence type="ECO:0000256" key="2">
    <source>
        <dbReference type="ARBA" id="ARBA00023235"/>
    </source>
</evidence>
<sequence>MKIKVKPSDFFVSERINIAPEEKGKFALYRLEKTYWNTLDLLFYLQKRYGFKRFQRLGLKDRYSHSIQYLANPWVIKKPIIEKNFSLHFLGFINEPLRNEHLLGNFFRITIRDLKQEEGERILSHLPTVREYGFPNFYDEQRMGEARHREGFFAKSLIRRDYESALKQYLATPSPYDERRVRKFKVFLKENWGRWEEAKALAPKEAKPVLNYLRAKATDFKGAVKKMPKDLLTLFINSYQAYLWNEILALFLESLEGVELKPVAYRFGKLYFYKEIPEGLKDYLLGLYLPAPAPKAKFDKKIEALVKEVLRKEGMSIEDLKLKLKMRGVYFKPYLRKVVVRPEDLESKGLEADEIYPGKMKLELSFSLPPGSYATILIKRLTI</sequence>
<evidence type="ECO:0000256" key="1">
    <source>
        <dbReference type="ARBA" id="ARBA00007953"/>
    </source>
</evidence>
<keyword evidence="2" id="KW-0413">Isomerase</keyword>
<dbReference type="GO" id="GO:0001522">
    <property type="term" value="P:pseudouridine synthesis"/>
    <property type="evidence" value="ECO:0007669"/>
    <property type="project" value="InterPro"/>
</dbReference>
<dbReference type="PROSITE" id="PS50984">
    <property type="entry name" value="TRUD"/>
    <property type="match status" value="1"/>
</dbReference>
<dbReference type="InterPro" id="IPR011760">
    <property type="entry name" value="PsdUridine_synth_TruD_insert"/>
</dbReference>
<organism evidence="4">
    <name type="scientific">candidate division WOR-3 bacterium</name>
    <dbReference type="NCBI Taxonomy" id="2052148"/>
    <lineage>
        <taxon>Bacteria</taxon>
        <taxon>Bacteria division WOR-3</taxon>
    </lineage>
</organism>
<name>A0A7C3YTQ2_UNCW3</name>
<dbReference type="InterPro" id="IPR042214">
    <property type="entry name" value="TruD_catalytic"/>
</dbReference>
<dbReference type="GO" id="GO:0006396">
    <property type="term" value="P:RNA processing"/>
    <property type="evidence" value="ECO:0007669"/>
    <property type="project" value="UniProtKB-ARBA"/>
</dbReference>
<reference evidence="4" key="1">
    <citation type="journal article" date="2020" name="mSystems">
        <title>Genome- and Community-Level Interaction Insights into Carbon Utilization and Element Cycling Functions of Hydrothermarchaeota in Hydrothermal Sediment.</title>
        <authorList>
            <person name="Zhou Z."/>
            <person name="Liu Y."/>
            <person name="Xu W."/>
            <person name="Pan J."/>
            <person name="Luo Z.H."/>
            <person name="Li M."/>
        </authorList>
    </citation>
    <scope>NUCLEOTIDE SEQUENCE [LARGE SCALE GENOMIC DNA]</scope>
    <source>
        <strain evidence="4">SpSt-906</strain>
    </source>
</reference>
<dbReference type="AlphaFoldDB" id="A0A7C3YTQ2"/>
<accession>A0A7C3YTQ2</accession>
<dbReference type="SUPFAM" id="SSF55120">
    <property type="entry name" value="Pseudouridine synthase"/>
    <property type="match status" value="1"/>
</dbReference>
<evidence type="ECO:0000313" key="4">
    <source>
        <dbReference type="EMBL" id="HGE99652.1"/>
    </source>
</evidence>
<dbReference type="Gene3D" id="3.30.70.3160">
    <property type="match status" value="1"/>
</dbReference>
<dbReference type="PIRSF" id="PIRSF037016">
    <property type="entry name" value="Pseudouridin_synth_euk_prd"/>
    <property type="match status" value="1"/>
</dbReference>